<evidence type="ECO:0000256" key="1">
    <source>
        <dbReference type="ARBA" id="ARBA00004434"/>
    </source>
</evidence>
<evidence type="ECO:0000256" key="5">
    <source>
        <dbReference type="ARBA" id="ARBA00022792"/>
    </source>
</evidence>
<dbReference type="EMBL" id="LN719426">
    <property type="protein sequence ID" value="CEP07893.1"/>
    <property type="molecule type" value="Genomic_DNA"/>
</dbReference>
<dbReference type="Pfam" id="PF02936">
    <property type="entry name" value="COX4"/>
    <property type="match status" value="1"/>
</dbReference>
<accession>A0A0B7MXQ6</accession>
<comment type="pathway">
    <text evidence="2">Energy metabolism; oxidative phosphorylation.</text>
</comment>
<keyword evidence="6" id="KW-0809">Transit peptide</keyword>
<comment type="subcellular location">
    <subcellularLocation>
        <location evidence="1">Mitochondrion inner membrane</location>
        <topology evidence="1">Single-pass membrane protein</topology>
    </subcellularLocation>
</comment>
<organism evidence="11 12">
    <name type="scientific">Parasitella parasitica</name>
    <dbReference type="NCBI Taxonomy" id="35722"/>
    <lineage>
        <taxon>Eukaryota</taxon>
        <taxon>Fungi</taxon>
        <taxon>Fungi incertae sedis</taxon>
        <taxon>Mucoromycota</taxon>
        <taxon>Mucoromycotina</taxon>
        <taxon>Mucoromycetes</taxon>
        <taxon>Mucorales</taxon>
        <taxon>Mucorineae</taxon>
        <taxon>Mucoraceae</taxon>
        <taxon>Parasitella</taxon>
    </lineage>
</organism>
<reference evidence="11 12" key="1">
    <citation type="submission" date="2014-09" db="EMBL/GenBank/DDBJ databases">
        <authorList>
            <person name="Ellenberger Sabrina"/>
        </authorList>
    </citation>
    <scope>NUCLEOTIDE SEQUENCE [LARGE SCALE GENOMIC DNA]</scope>
    <source>
        <strain evidence="11 12">CBS 412.66</strain>
    </source>
</reference>
<dbReference type="SUPFAM" id="SSF81406">
    <property type="entry name" value="Mitochondrial cytochrome c oxidase subunit IV"/>
    <property type="match status" value="1"/>
</dbReference>
<evidence type="ECO:0000256" key="3">
    <source>
        <dbReference type="ARBA" id="ARBA00008135"/>
    </source>
</evidence>
<keyword evidence="8" id="KW-0560">Oxidoreductase</keyword>
<dbReference type="OrthoDB" id="186013at2759"/>
<evidence type="ECO:0000256" key="10">
    <source>
        <dbReference type="ARBA" id="ARBA00023136"/>
    </source>
</evidence>
<evidence type="ECO:0008006" key="13">
    <source>
        <dbReference type="Google" id="ProtNLM"/>
    </source>
</evidence>
<dbReference type="GO" id="GO:0005743">
    <property type="term" value="C:mitochondrial inner membrane"/>
    <property type="evidence" value="ECO:0007669"/>
    <property type="project" value="UniProtKB-SubCell"/>
</dbReference>
<keyword evidence="9" id="KW-0496">Mitochondrion</keyword>
<evidence type="ECO:0000313" key="12">
    <source>
        <dbReference type="Proteomes" id="UP000054107"/>
    </source>
</evidence>
<keyword evidence="4" id="KW-0812">Transmembrane</keyword>
<dbReference type="GO" id="GO:0045277">
    <property type="term" value="C:respiratory chain complex IV"/>
    <property type="evidence" value="ECO:0007669"/>
    <property type="project" value="InterPro"/>
</dbReference>
<dbReference type="PANTHER" id="PTHR10707:SF10">
    <property type="entry name" value="CYTOCHROME C OXIDASE SUBUNIT 4"/>
    <property type="match status" value="1"/>
</dbReference>
<dbReference type="FunFam" id="1.10.442.10:FF:000002">
    <property type="entry name" value="Cytochrome c oxidase subunit V"/>
    <property type="match status" value="1"/>
</dbReference>
<evidence type="ECO:0000256" key="4">
    <source>
        <dbReference type="ARBA" id="ARBA00022692"/>
    </source>
</evidence>
<dbReference type="Gene3D" id="1.10.442.10">
    <property type="entry name" value="Cytochrome c oxidase subunit IV"/>
    <property type="match status" value="1"/>
</dbReference>
<comment type="similarity">
    <text evidence="3">Belongs to the cytochrome c oxidase IV family.</text>
</comment>
<keyword evidence="12" id="KW-1185">Reference proteome</keyword>
<evidence type="ECO:0000256" key="8">
    <source>
        <dbReference type="ARBA" id="ARBA00023002"/>
    </source>
</evidence>
<dbReference type="Proteomes" id="UP000054107">
    <property type="component" value="Unassembled WGS sequence"/>
</dbReference>
<evidence type="ECO:0000256" key="2">
    <source>
        <dbReference type="ARBA" id="ARBA00004673"/>
    </source>
</evidence>
<dbReference type="GO" id="GO:0006123">
    <property type="term" value="P:mitochondrial electron transport, cytochrome c to oxygen"/>
    <property type="evidence" value="ECO:0007669"/>
    <property type="project" value="InterPro"/>
</dbReference>
<protein>
    <recommendedName>
        <fullName evidence="13">Cytochrome c oxidase subunit IV</fullName>
    </recommendedName>
</protein>
<dbReference type="AlphaFoldDB" id="A0A0B7MXQ6"/>
<evidence type="ECO:0000256" key="9">
    <source>
        <dbReference type="ARBA" id="ARBA00023128"/>
    </source>
</evidence>
<dbReference type="GO" id="GO:0016491">
    <property type="term" value="F:oxidoreductase activity"/>
    <property type="evidence" value="ECO:0007669"/>
    <property type="project" value="UniProtKB-KW"/>
</dbReference>
<dbReference type="CDD" id="cd00922">
    <property type="entry name" value="Cyt_c_Oxidase_IV"/>
    <property type="match status" value="1"/>
</dbReference>
<keyword evidence="10" id="KW-0472">Membrane</keyword>
<name>A0A0B7MXQ6_9FUNG</name>
<evidence type="ECO:0000256" key="6">
    <source>
        <dbReference type="ARBA" id="ARBA00022946"/>
    </source>
</evidence>
<sequence>MLRTAALRTRVSAARVVGRRNASSNVAVQNIETRWKTLSTAEQNTIAKQLEEAQKGDWKALSLDEKKAAYYIAFGAHGPREPLTKPGHGMKVLGGVAGVLAASGALFYAIRVNGQETPRTISKEWEEQTNEYLKSQNSNPISGISSEGYKGTGYVVSK</sequence>
<dbReference type="InterPro" id="IPR004203">
    <property type="entry name" value="Cyt_c_oxidase_su4_fam"/>
</dbReference>
<evidence type="ECO:0000256" key="7">
    <source>
        <dbReference type="ARBA" id="ARBA00022989"/>
    </source>
</evidence>
<dbReference type="PANTHER" id="PTHR10707">
    <property type="entry name" value="CYTOCHROME C OXIDASE SUBUNIT IV"/>
    <property type="match status" value="1"/>
</dbReference>
<dbReference type="STRING" id="35722.A0A0B7MXQ6"/>
<dbReference type="InterPro" id="IPR036639">
    <property type="entry name" value="Cyt_c_oxidase_su4_sf"/>
</dbReference>
<evidence type="ECO:0000313" key="11">
    <source>
        <dbReference type="EMBL" id="CEP07893.1"/>
    </source>
</evidence>
<keyword evidence="5" id="KW-0999">Mitochondrion inner membrane</keyword>
<proteinExistence type="inferred from homology"/>
<keyword evidence="7" id="KW-1133">Transmembrane helix</keyword>
<gene>
    <name evidence="11" type="primary">PARPA_01202.1 scaffold 1359</name>
</gene>